<dbReference type="Proteomes" id="UP000694570">
    <property type="component" value="Unplaced"/>
</dbReference>
<dbReference type="AlphaFoldDB" id="A0A8D0XRM9"/>
<feature type="signal peptide" evidence="2">
    <location>
        <begin position="1"/>
        <end position="18"/>
    </location>
</feature>
<sequence length="205" mass="23088">MFILYPATLLNLLISSSSFWVESLGFSISSIMSLAYSDSFTSSLPTWMPFISFVCLIAEGRTSNTTLNNSVKNGLSCLVPDFSGKAFSFSPLSIIFAVGLSKMSFMMLRYVPSIPTLVRVLIMNGCWTLSNAFSASIEMIVWFLTFLLLMWCMTLIDLHVLNHPYEPGMNPVWSSCMIVFTCCWVWLAKILLRIFTSIFIKDIGR</sequence>
<keyword evidence="1" id="KW-0812">Transmembrane</keyword>
<evidence type="ECO:0008006" key="5">
    <source>
        <dbReference type="Google" id="ProtNLM"/>
    </source>
</evidence>
<evidence type="ECO:0000256" key="2">
    <source>
        <dbReference type="SAM" id="SignalP"/>
    </source>
</evidence>
<name>A0A8D0XRM9_PIG</name>
<keyword evidence="1" id="KW-0472">Membrane</keyword>
<organism evidence="3 4">
    <name type="scientific">Sus scrofa</name>
    <name type="common">Pig</name>
    <dbReference type="NCBI Taxonomy" id="9823"/>
    <lineage>
        <taxon>Eukaryota</taxon>
        <taxon>Metazoa</taxon>
        <taxon>Chordata</taxon>
        <taxon>Craniata</taxon>
        <taxon>Vertebrata</taxon>
        <taxon>Euteleostomi</taxon>
        <taxon>Mammalia</taxon>
        <taxon>Eutheria</taxon>
        <taxon>Laurasiatheria</taxon>
        <taxon>Artiodactyla</taxon>
        <taxon>Suina</taxon>
        <taxon>Suidae</taxon>
        <taxon>Sus</taxon>
    </lineage>
</organism>
<protein>
    <recommendedName>
        <fullName evidence="5">ATP synthase F0 subunit 6</fullName>
    </recommendedName>
</protein>
<keyword evidence="1" id="KW-1133">Transmembrane helix</keyword>
<proteinExistence type="predicted"/>
<evidence type="ECO:0000256" key="1">
    <source>
        <dbReference type="SAM" id="Phobius"/>
    </source>
</evidence>
<reference evidence="3" key="1">
    <citation type="submission" date="2025-08" db="UniProtKB">
        <authorList>
            <consortium name="Ensembl"/>
        </authorList>
    </citation>
    <scope>IDENTIFICATION</scope>
</reference>
<feature type="transmembrane region" description="Helical" evidence="1">
    <location>
        <begin position="139"/>
        <end position="160"/>
    </location>
</feature>
<accession>A0A8D0XRM9</accession>
<feature type="transmembrane region" description="Helical" evidence="1">
    <location>
        <begin position="172"/>
        <end position="192"/>
    </location>
</feature>
<dbReference type="Ensembl" id="ENSSSCT00030084485.1">
    <property type="protein sequence ID" value="ENSSSCP00030038879.1"/>
    <property type="gene ID" value="ENSSSCG00030060506.1"/>
</dbReference>
<evidence type="ECO:0000313" key="3">
    <source>
        <dbReference type="Ensembl" id="ENSSSCP00030038879.1"/>
    </source>
</evidence>
<keyword evidence="2" id="KW-0732">Signal</keyword>
<feature type="chain" id="PRO_5034904584" description="ATP synthase F0 subunit 6" evidence="2">
    <location>
        <begin position="19"/>
        <end position="205"/>
    </location>
</feature>
<evidence type="ECO:0000313" key="4">
    <source>
        <dbReference type="Proteomes" id="UP000694570"/>
    </source>
</evidence>